<dbReference type="Gene3D" id="2.60.40.290">
    <property type="match status" value="1"/>
</dbReference>
<keyword evidence="1" id="KW-0732">Signal</keyword>
<proteinExistence type="predicted"/>
<dbReference type="EMBL" id="BAABAT010000012">
    <property type="protein sequence ID" value="GAA4251823.1"/>
    <property type="molecule type" value="Genomic_DNA"/>
</dbReference>
<dbReference type="PANTHER" id="PTHR34823:SF1">
    <property type="entry name" value="CHITIN-BINDING TYPE-4 DOMAIN-CONTAINING PROTEIN"/>
    <property type="match status" value="1"/>
</dbReference>
<name>A0ABP8DB72_9ACTN</name>
<dbReference type="InterPro" id="IPR001919">
    <property type="entry name" value="CBD2"/>
</dbReference>
<dbReference type="Gene3D" id="2.70.50.50">
    <property type="entry name" value="chitin-binding protein cbp21"/>
    <property type="match status" value="1"/>
</dbReference>
<dbReference type="SMART" id="SM00637">
    <property type="entry name" value="CBD_II"/>
    <property type="match status" value="1"/>
</dbReference>
<evidence type="ECO:0000313" key="4">
    <source>
        <dbReference type="EMBL" id="GAA4251823.1"/>
    </source>
</evidence>
<comment type="caution">
    <text evidence="4">The sequence shown here is derived from an EMBL/GenBank/DDBJ whole genome shotgun (WGS) entry which is preliminary data.</text>
</comment>
<dbReference type="InterPro" id="IPR012291">
    <property type="entry name" value="CBM2_carb-bd_dom_sf"/>
</dbReference>
<organism evidence="4 5">
    <name type="scientific">Dactylosporangium darangshiense</name>
    <dbReference type="NCBI Taxonomy" id="579108"/>
    <lineage>
        <taxon>Bacteria</taxon>
        <taxon>Bacillati</taxon>
        <taxon>Actinomycetota</taxon>
        <taxon>Actinomycetes</taxon>
        <taxon>Micromonosporales</taxon>
        <taxon>Micromonosporaceae</taxon>
        <taxon>Dactylosporangium</taxon>
    </lineage>
</organism>
<dbReference type="Pfam" id="PF03067">
    <property type="entry name" value="LPMO_10"/>
    <property type="match status" value="1"/>
</dbReference>
<feature type="domain" description="CBM2" evidence="3">
    <location>
        <begin position="255"/>
        <end position="358"/>
    </location>
</feature>
<reference evidence="5" key="1">
    <citation type="journal article" date="2019" name="Int. J. Syst. Evol. Microbiol.">
        <title>The Global Catalogue of Microorganisms (GCM) 10K type strain sequencing project: providing services to taxonomists for standard genome sequencing and annotation.</title>
        <authorList>
            <consortium name="The Broad Institute Genomics Platform"/>
            <consortium name="The Broad Institute Genome Sequencing Center for Infectious Disease"/>
            <person name="Wu L."/>
            <person name="Ma J."/>
        </authorList>
    </citation>
    <scope>NUCLEOTIDE SEQUENCE [LARGE SCALE GENOMIC DNA]</scope>
    <source>
        <strain evidence="5">JCM 17441</strain>
    </source>
</reference>
<gene>
    <name evidence="4" type="ORF">GCM10022255_045930</name>
</gene>
<evidence type="ECO:0000256" key="1">
    <source>
        <dbReference type="ARBA" id="ARBA00022729"/>
    </source>
</evidence>
<dbReference type="PROSITE" id="PS51173">
    <property type="entry name" value="CBM2"/>
    <property type="match status" value="1"/>
</dbReference>
<dbReference type="Proteomes" id="UP001500620">
    <property type="component" value="Unassembled WGS sequence"/>
</dbReference>
<dbReference type="PANTHER" id="PTHR34823">
    <property type="entry name" value="GLCNAC-BINDING PROTEIN A"/>
    <property type="match status" value="1"/>
</dbReference>
<dbReference type="CDD" id="cd21177">
    <property type="entry name" value="LPMO_AA10"/>
    <property type="match status" value="1"/>
</dbReference>
<dbReference type="SUPFAM" id="SSF49384">
    <property type="entry name" value="Carbohydrate-binding domain"/>
    <property type="match status" value="1"/>
</dbReference>
<evidence type="ECO:0000259" key="3">
    <source>
        <dbReference type="PROSITE" id="PS51173"/>
    </source>
</evidence>
<feature type="region of interest" description="Disordered" evidence="2">
    <location>
        <begin position="225"/>
        <end position="258"/>
    </location>
</feature>
<dbReference type="Pfam" id="PF00553">
    <property type="entry name" value="CBM_2"/>
    <property type="match status" value="1"/>
</dbReference>
<sequence length="358" mass="37662">MQLSSIARRIAVGGLVVLTAALGLVVLDRPAPVSAHGSLTDPPSRNYGCWARWGSDFQNPHMADTDPMCAQAWQANPNTMWNWNGLYREGVAGNHQAAVPDGQLCSGGRTQNGFYASLDTVGPWVAATKPDKFTLTLTDQAQHGADYLLIYITKQGFDPATQPLTWNSLELIQRTGRYAPAGQYQAQVDAGTRTGRHVIYTVWQASHMDQSYYLCSDVIFTGQGGGGSTSPSPSRSTSPSPSVSVSPSRSTSPSASIPAGSCAASYAKTSEWNGGFGATVTVTAGAVGISTWTVKMTFANGQTVSSFWNANLTTSGSTVTATNASYNGRMSPGQSTSFGFNGTWSGTNNPPALTCSAQ</sequence>
<feature type="compositionally biased region" description="Low complexity" evidence="2">
    <location>
        <begin position="229"/>
        <end position="254"/>
    </location>
</feature>
<dbReference type="SUPFAM" id="SSF81296">
    <property type="entry name" value="E set domains"/>
    <property type="match status" value="1"/>
</dbReference>
<protein>
    <recommendedName>
        <fullName evidence="3">CBM2 domain-containing protein</fullName>
    </recommendedName>
</protein>
<dbReference type="InterPro" id="IPR008965">
    <property type="entry name" value="CBM2/CBM3_carb-bd_dom_sf"/>
</dbReference>
<accession>A0ABP8DB72</accession>
<evidence type="ECO:0000256" key="2">
    <source>
        <dbReference type="SAM" id="MobiDB-lite"/>
    </source>
</evidence>
<dbReference type="InterPro" id="IPR051024">
    <property type="entry name" value="GlcNAc_Chitin_IntDeg"/>
</dbReference>
<dbReference type="InterPro" id="IPR014756">
    <property type="entry name" value="Ig_E-set"/>
</dbReference>
<dbReference type="RefSeq" id="WP_345129176.1">
    <property type="nucleotide sequence ID" value="NZ_BAABAT010000012.1"/>
</dbReference>
<evidence type="ECO:0000313" key="5">
    <source>
        <dbReference type="Proteomes" id="UP001500620"/>
    </source>
</evidence>
<dbReference type="InterPro" id="IPR004302">
    <property type="entry name" value="Cellulose/chitin-bd_N"/>
</dbReference>
<keyword evidence="5" id="KW-1185">Reference proteome</keyword>